<dbReference type="GO" id="GO:0008294">
    <property type="term" value="F:calcium- and calmodulin-responsive adenylate cyclase activity"/>
    <property type="evidence" value="ECO:0007669"/>
    <property type="project" value="InterPro"/>
</dbReference>
<dbReference type="SUPFAM" id="SSF56399">
    <property type="entry name" value="ADP-ribosylation"/>
    <property type="match status" value="1"/>
</dbReference>
<keyword evidence="3" id="KW-0614">Plasmid</keyword>
<evidence type="ECO:0000313" key="3">
    <source>
        <dbReference type="EMBL" id="AJI08521.1"/>
    </source>
</evidence>
<keyword evidence="1" id="KW-0732">Signal</keyword>
<dbReference type="EMBL" id="CP009636">
    <property type="protein sequence ID" value="AJI08521.1"/>
    <property type="molecule type" value="Genomic_DNA"/>
</dbReference>
<name>A0AAN0SQS1_BACCE</name>
<dbReference type="InterPro" id="IPR035099">
    <property type="entry name" value="Anthrax_toxin_C-terminal"/>
</dbReference>
<gene>
    <name evidence="3" type="ORF">AK40_6044</name>
</gene>
<evidence type="ECO:0000256" key="1">
    <source>
        <dbReference type="SAM" id="SignalP"/>
    </source>
</evidence>
<evidence type="ECO:0000313" key="4">
    <source>
        <dbReference type="Proteomes" id="UP000031861"/>
    </source>
</evidence>
<geneLocation type="plasmid" evidence="3 4">
    <name>pBFI_2</name>
</geneLocation>
<dbReference type="InterPro" id="IPR047568">
    <property type="entry name" value="ATLF-like_dom"/>
</dbReference>
<dbReference type="GO" id="GO:0005576">
    <property type="term" value="C:extracellular region"/>
    <property type="evidence" value="ECO:0007669"/>
    <property type="project" value="InterPro"/>
</dbReference>
<dbReference type="RefSeq" id="WP_001996220.1">
    <property type="nucleotide sequence ID" value="NZ_CP009636.1"/>
</dbReference>
<protein>
    <submittedName>
        <fullName evidence="3">Anthrax toxin LF subunit</fullName>
    </submittedName>
</protein>
<feature type="signal peptide" evidence="1">
    <location>
        <begin position="1"/>
        <end position="29"/>
    </location>
</feature>
<dbReference type="SUPFAM" id="SSF55486">
    <property type="entry name" value="Metalloproteases ('zincins'), catalytic domain"/>
    <property type="match status" value="1"/>
</dbReference>
<dbReference type="Gene3D" id="3.40.390.10">
    <property type="entry name" value="Collagenase (Catalytic Domain)"/>
    <property type="match status" value="1"/>
</dbReference>
<feature type="domain" description="ATLF-like" evidence="2">
    <location>
        <begin position="284"/>
        <end position="482"/>
    </location>
</feature>
<dbReference type="InterPro" id="IPR005165">
    <property type="entry name" value="Anthrax_toxin_edema_cen"/>
</dbReference>
<dbReference type="Proteomes" id="UP000031861">
    <property type="component" value="Plasmid pBFI_2"/>
</dbReference>
<dbReference type="Gene3D" id="3.90.1760.10">
    <property type="entry name" value="Anthrax toxin, edema factor, central domain"/>
    <property type="match status" value="1"/>
</dbReference>
<dbReference type="PROSITE" id="PS51996">
    <property type="entry name" value="TR_MART"/>
    <property type="match status" value="1"/>
</dbReference>
<dbReference type="AlphaFoldDB" id="A0AAN0SQS1"/>
<dbReference type="Gene3D" id="3.90.176.10">
    <property type="entry name" value="Toxin ADP-ribosyltransferase, Chain A, domain 1"/>
    <property type="match status" value="1"/>
</dbReference>
<sequence length="852" mass="97327">MKQFIVRTTIPTFVIAMILGLSLPNTANALEYTLGSPHNEEDKFKETLKTKHYDEWKKSLTSSESDSLEAFNHSDINSLISEVNGNIEFINKEIHVNYGNKKGILDADSIRDTIQTLDKTLLKSKKIEGDIHVYKYLSDKDIDFKLGILYNQDMTSINRDKYHLISKNFKYGIFSGYLDPHLTKTEDRSKGPILLDIKIPKGTHVGYLDNDGHILLQRNQGLLISNSHIIVENGKERIKVEAQLIDKNTVMNNIKNKENTINKLFREAIEEGTSIHREMEITIENKLVNILTNSLNASVILNRTENLLYFLTKNIPSDLLIKTLEQMKHNAPITITDSNWDTVENELNIKMKDRPQNASVYYNSSTSQIILNLSHMEQQIDPIPDVQYGSLTSETDSKILLQQFGFAVNELLIKDTILSETEEFKKIYDEEKDHLNNLSKFTSTREFFADVFEKMYSSNQNERLKIEEKVPKSVEYIKGKIKLATSDKIDLDGINVDEGNVAVEGAGLVPEHVEKFKHVAKERNTFIFVRPVNKLATSLIKKGAATKGMNVHGKSSDWGPAAGYIPFDQDLSKKHGNKEAVEKGNTDNEESLQEHMNEISTVKLKLDNNRIEELKKEGLISIGEKETDNGKDYNVIKTENSIYDFRIDILNQEVQYKTKDGIHTILGKEFGWKDLEVMAKVINGDHKPLTADYDLFALSPKLTEIKKYIPTQEWEQAVINQKPLDKLKKITKLLIKYGFKREAFPGKGQMPNWQVDFIDALNIAAREAGYEGGTVVNHGTEQDNENFPEQDNEIFVITPNGKLILTKSWKDTRLFIEKNIVKNGNFFYFNRSYNKIAPGNHKQIEWTDPIGK</sequence>
<evidence type="ECO:0000259" key="2">
    <source>
        <dbReference type="PROSITE" id="PS51995"/>
    </source>
</evidence>
<dbReference type="Pfam" id="PF03497">
    <property type="entry name" value="Anthrax_toxA"/>
    <property type="match status" value="1"/>
</dbReference>
<dbReference type="Pfam" id="PF09156">
    <property type="entry name" value="Anthrax-tox_M"/>
    <property type="match status" value="1"/>
</dbReference>
<dbReference type="CDD" id="cd20493">
    <property type="entry name" value="M34_ATLF_C-like"/>
    <property type="match status" value="1"/>
</dbReference>
<dbReference type="InterPro" id="IPR037017">
    <property type="entry name" value="Anthrax_toxin_edema_cen_sf"/>
</dbReference>
<dbReference type="InterPro" id="IPR024079">
    <property type="entry name" value="MetalloPept_cat_dom_sf"/>
</dbReference>
<organism evidence="3 4">
    <name type="scientific">Bacillus cereus 03BB108</name>
    <dbReference type="NCBI Taxonomy" id="451709"/>
    <lineage>
        <taxon>Bacteria</taxon>
        <taxon>Bacillati</taxon>
        <taxon>Bacillota</taxon>
        <taxon>Bacilli</taxon>
        <taxon>Bacillales</taxon>
        <taxon>Bacillaceae</taxon>
        <taxon>Bacillus</taxon>
        <taxon>Bacillus cereus group</taxon>
    </lineage>
</organism>
<feature type="chain" id="PRO_5042819089" evidence="1">
    <location>
        <begin position="30"/>
        <end position="852"/>
    </location>
</feature>
<dbReference type="InterPro" id="IPR015239">
    <property type="entry name" value="Anthrax_LF_cen"/>
</dbReference>
<accession>A0AAN0SQS1</accession>
<dbReference type="SUPFAM" id="SSF81298">
    <property type="entry name" value="Adenylylcyclase toxin (the edema factor)"/>
    <property type="match status" value="1"/>
</dbReference>
<proteinExistence type="predicted"/>
<reference evidence="3 4" key="1">
    <citation type="journal article" date="2015" name="Genome Announc.">
        <title>Complete genome sequences for 35 biothreat assay-relevant bacillus species.</title>
        <authorList>
            <person name="Johnson S.L."/>
            <person name="Daligault H.E."/>
            <person name="Davenport K.W."/>
            <person name="Jaissle J."/>
            <person name="Frey K.G."/>
            <person name="Ladner J.T."/>
            <person name="Broomall S.M."/>
            <person name="Bishop-Lilly K.A."/>
            <person name="Bruce D.C."/>
            <person name="Gibbons H.S."/>
            <person name="Coyne S.R."/>
            <person name="Lo C.C."/>
            <person name="Meincke L."/>
            <person name="Munk A.C."/>
            <person name="Koroleva G.I."/>
            <person name="Rosenzweig C.N."/>
            <person name="Palacios G.F."/>
            <person name="Redden C.L."/>
            <person name="Minogue T.D."/>
            <person name="Chain P.S."/>
        </authorList>
    </citation>
    <scope>NUCLEOTIDE SEQUENCE [LARGE SCALE GENOMIC DNA]</scope>
    <source>
        <strain evidence="3 4">03BB108</strain>
    </source>
</reference>
<dbReference type="PROSITE" id="PS51995">
    <property type="entry name" value="ATLF"/>
    <property type="match status" value="1"/>
</dbReference>
<dbReference type="GO" id="GO:0008237">
    <property type="term" value="F:metallopeptidase activity"/>
    <property type="evidence" value="ECO:0007669"/>
    <property type="project" value="InterPro"/>
</dbReference>
<dbReference type="Gene3D" id="3.30.70.1720">
    <property type="match status" value="1"/>
</dbReference>